<accession>A0A1Z5RH89</accession>
<evidence type="ECO:0000256" key="1">
    <source>
        <dbReference type="SAM" id="Phobius"/>
    </source>
</evidence>
<protein>
    <submittedName>
        <fullName evidence="2">Uncharacterized protein</fullName>
    </submittedName>
</protein>
<evidence type="ECO:0000313" key="2">
    <source>
        <dbReference type="EMBL" id="OQU82726.1"/>
    </source>
</evidence>
<feature type="transmembrane region" description="Helical" evidence="1">
    <location>
        <begin position="20"/>
        <end position="46"/>
    </location>
</feature>
<reference evidence="2 3" key="1">
    <citation type="journal article" date="2009" name="Nature">
        <title>The Sorghum bicolor genome and the diversification of grasses.</title>
        <authorList>
            <person name="Paterson A.H."/>
            <person name="Bowers J.E."/>
            <person name="Bruggmann R."/>
            <person name="Dubchak I."/>
            <person name="Grimwood J."/>
            <person name="Gundlach H."/>
            <person name="Haberer G."/>
            <person name="Hellsten U."/>
            <person name="Mitros T."/>
            <person name="Poliakov A."/>
            <person name="Schmutz J."/>
            <person name="Spannagl M."/>
            <person name="Tang H."/>
            <person name="Wang X."/>
            <person name="Wicker T."/>
            <person name="Bharti A.K."/>
            <person name="Chapman J."/>
            <person name="Feltus F.A."/>
            <person name="Gowik U."/>
            <person name="Grigoriev I.V."/>
            <person name="Lyons E."/>
            <person name="Maher C.A."/>
            <person name="Martis M."/>
            <person name="Narechania A."/>
            <person name="Otillar R.P."/>
            <person name="Penning B.W."/>
            <person name="Salamov A.A."/>
            <person name="Wang Y."/>
            <person name="Zhang L."/>
            <person name="Carpita N.C."/>
            <person name="Freeling M."/>
            <person name="Gingle A.R."/>
            <person name="Hash C.T."/>
            <person name="Keller B."/>
            <person name="Klein P."/>
            <person name="Kresovich S."/>
            <person name="McCann M.C."/>
            <person name="Ming R."/>
            <person name="Peterson D.G."/>
            <person name="Mehboob-ur-Rahman"/>
            <person name="Ware D."/>
            <person name="Westhoff P."/>
            <person name="Mayer K.F."/>
            <person name="Messing J."/>
            <person name="Rokhsar D.S."/>
        </authorList>
    </citation>
    <scope>NUCLEOTIDE SEQUENCE [LARGE SCALE GENOMIC DNA]</scope>
    <source>
        <strain evidence="3">cv. BTx623</strain>
    </source>
</reference>
<proteinExistence type="predicted"/>
<dbReference type="OMA" id="WNIAYIS"/>
<sequence length="115" mass="13845">MLYITFNFQQPKSTSHMFGSWLRSFALGIRCQIIVGMAAMCWAIWLNRNDAVFQRKVTNPYLQVIFRGTYWIRQWFLLSKEEEGRLMKEGCKRLEGMMLQLFGSRFWNHQKRLRA</sequence>
<name>A0A1Z5RH89_SORBI</name>
<organism evidence="2 3">
    <name type="scientific">Sorghum bicolor</name>
    <name type="common">Sorghum</name>
    <name type="synonym">Sorghum vulgare</name>
    <dbReference type="NCBI Taxonomy" id="4558"/>
    <lineage>
        <taxon>Eukaryota</taxon>
        <taxon>Viridiplantae</taxon>
        <taxon>Streptophyta</taxon>
        <taxon>Embryophyta</taxon>
        <taxon>Tracheophyta</taxon>
        <taxon>Spermatophyta</taxon>
        <taxon>Magnoliopsida</taxon>
        <taxon>Liliopsida</taxon>
        <taxon>Poales</taxon>
        <taxon>Poaceae</taxon>
        <taxon>PACMAD clade</taxon>
        <taxon>Panicoideae</taxon>
        <taxon>Andropogonodae</taxon>
        <taxon>Andropogoneae</taxon>
        <taxon>Sorghinae</taxon>
        <taxon>Sorghum</taxon>
    </lineage>
</organism>
<reference evidence="3" key="2">
    <citation type="journal article" date="2018" name="Plant J.">
        <title>The Sorghum bicolor reference genome: improved assembly, gene annotations, a transcriptome atlas, and signatures of genome organization.</title>
        <authorList>
            <person name="McCormick R.F."/>
            <person name="Truong S.K."/>
            <person name="Sreedasyam A."/>
            <person name="Jenkins J."/>
            <person name="Shu S."/>
            <person name="Sims D."/>
            <person name="Kennedy M."/>
            <person name="Amirebrahimi M."/>
            <person name="Weers B.D."/>
            <person name="McKinley B."/>
            <person name="Mattison A."/>
            <person name="Morishige D.T."/>
            <person name="Grimwood J."/>
            <person name="Schmutz J."/>
            <person name="Mullet J.E."/>
        </authorList>
    </citation>
    <scope>NUCLEOTIDE SEQUENCE [LARGE SCALE GENOMIC DNA]</scope>
    <source>
        <strain evidence="3">cv. BTx623</strain>
    </source>
</reference>
<dbReference type="InParanoid" id="A0A1Z5RH89"/>
<keyword evidence="1" id="KW-1133">Transmembrane helix</keyword>
<gene>
    <name evidence="2" type="ORF">SORBI_3005G013550</name>
</gene>
<dbReference type="EMBL" id="CM000764">
    <property type="protein sequence ID" value="OQU82726.1"/>
    <property type="molecule type" value="Genomic_DNA"/>
</dbReference>
<keyword evidence="3" id="KW-1185">Reference proteome</keyword>
<keyword evidence="1" id="KW-0472">Membrane</keyword>
<keyword evidence="1" id="KW-0812">Transmembrane</keyword>
<dbReference type="Proteomes" id="UP000000768">
    <property type="component" value="Chromosome 5"/>
</dbReference>
<dbReference type="Gramene" id="OQU82726">
    <property type="protein sequence ID" value="OQU82726"/>
    <property type="gene ID" value="SORBI_3005G013550"/>
</dbReference>
<evidence type="ECO:0000313" key="3">
    <source>
        <dbReference type="Proteomes" id="UP000000768"/>
    </source>
</evidence>
<dbReference type="AlphaFoldDB" id="A0A1Z5RH89"/>
<dbReference type="FunCoup" id="A0A1Z5RH89">
    <property type="interactions" value="612"/>
</dbReference>